<feature type="transmembrane region" description="Helical" evidence="1">
    <location>
        <begin position="245"/>
        <end position="269"/>
    </location>
</feature>
<dbReference type="Pfam" id="PF09991">
    <property type="entry name" value="DUF2232"/>
    <property type="match status" value="1"/>
</dbReference>
<feature type="transmembrane region" description="Helical" evidence="1">
    <location>
        <begin position="57"/>
        <end position="85"/>
    </location>
</feature>
<evidence type="ECO:0000313" key="3">
    <source>
        <dbReference type="Proteomes" id="UP000245622"/>
    </source>
</evidence>
<feature type="transmembrane region" description="Helical" evidence="1">
    <location>
        <begin position="105"/>
        <end position="127"/>
    </location>
</feature>
<keyword evidence="2" id="KW-0503">Monooxygenase</keyword>
<keyword evidence="3" id="KW-1185">Reference proteome</keyword>
<organism evidence="2 3">
    <name type="scientific">Romboutsia ilealis</name>
    <dbReference type="NCBI Taxonomy" id="1115758"/>
    <lineage>
        <taxon>Bacteria</taxon>
        <taxon>Bacillati</taxon>
        <taxon>Bacillota</taxon>
        <taxon>Clostridia</taxon>
        <taxon>Peptostreptococcales</taxon>
        <taxon>Peptostreptococcaceae</taxon>
        <taxon>Romboutsia</taxon>
    </lineage>
</organism>
<reference evidence="2 3" key="1">
    <citation type="submission" date="2014-04" db="EMBL/GenBank/DDBJ databases">
        <authorList>
            <person name="Hornung B.V."/>
        </authorList>
    </citation>
    <scope>NUCLEOTIDE SEQUENCE [LARGE SCALE GENOMIC DNA]</scope>
    <source>
        <strain evidence="2 3">CRIB</strain>
    </source>
</reference>
<dbReference type="AlphaFoldDB" id="A0A1V1I475"/>
<proteinExistence type="predicted"/>
<feature type="transmembrane region" description="Helical" evidence="1">
    <location>
        <begin position="12"/>
        <end position="37"/>
    </location>
</feature>
<dbReference type="GO" id="GO:0004497">
    <property type="term" value="F:monooxygenase activity"/>
    <property type="evidence" value="ECO:0007669"/>
    <property type="project" value="UniProtKB-KW"/>
</dbReference>
<evidence type="ECO:0000313" key="2">
    <source>
        <dbReference type="EMBL" id="CED95000.1"/>
    </source>
</evidence>
<feature type="transmembrane region" description="Helical" evidence="1">
    <location>
        <begin position="213"/>
        <end position="233"/>
    </location>
</feature>
<keyword evidence="1" id="KW-0472">Membrane</keyword>
<dbReference type="GeneID" id="82206472"/>
<evidence type="ECO:0000256" key="1">
    <source>
        <dbReference type="SAM" id="Phobius"/>
    </source>
</evidence>
<name>A0A1V1I475_9FIRM</name>
<dbReference type="Proteomes" id="UP000245622">
    <property type="component" value="Chromosome 1"/>
</dbReference>
<accession>A0A1V1I475</accession>
<protein>
    <submittedName>
        <fullName evidence="2">Brp/Blh beta-carotene 15,15'-monooxygenase</fullName>
    </submittedName>
</protein>
<gene>
    <name evidence="2" type="ORF">CRIB_2404</name>
</gene>
<keyword evidence="1" id="KW-1133">Transmembrane helix</keyword>
<dbReference type="InterPro" id="IPR018710">
    <property type="entry name" value="DUF2232"/>
</dbReference>
<dbReference type="PANTHER" id="PTHR41324">
    <property type="entry name" value="MEMBRANE PROTEIN-RELATED"/>
    <property type="match status" value="1"/>
</dbReference>
<feature type="transmembrane region" description="Helical" evidence="1">
    <location>
        <begin position="281"/>
        <end position="302"/>
    </location>
</feature>
<dbReference type="EMBL" id="LN555523">
    <property type="protein sequence ID" value="CED95000.1"/>
    <property type="molecule type" value="Genomic_DNA"/>
</dbReference>
<dbReference type="RefSeq" id="WP_180702479.1">
    <property type="nucleotide sequence ID" value="NZ_CAJUCR010000027.1"/>
</dbReference>
<keyword evidence="1" id="KW-0812">Transmembrane</keyword>
<keyword evidence="2" id="KW-0560">Oxidoreductase</keyword>
<feature type="transmembrane region" description="Helical" evidence="1">
    <location>
        <begin position="173"/>
        <end position="192"/>
    </location>
</feature>
<dbReference type="PANTHER" id="PTHR41324:SF1">
    <property type="entry name" value="DUF2232 DOMAIN-CONTAINING PROTEIN"/>
    <property type="match status" value="1"/>
</dbReference>
<dbReference type="KEGG" id="ril:CRIB_2404"/>
<sequence length="317" mass="35917">MNNRLRLTQASLIATLGILLCLITVYVPMLSILSIAIPVPYAIIGTLTDNKYSILSLIVTFLILMFTVNPLYSVSLCIMSIVPGLFIGSAIRNNKEDNFNKFEPIYIGTIVTMICVIVFFFIANIIFKTNILDDFMNTLKESVNVQVAIMENAGIILKEGFKASDIVDYINNMLPTMLFLQGIIVSFIVYALEIFVLKRIKMINLGLPKFTDFYLPGNAVTVSFTLYILVLFMDLIKVNLHTDLIMLNLQLVFNFMFMLQGISVSIHYFKKWIRSGSLKMIFISVLILSIFGFMGISFVGMLDSIIDFRRVRSYKST</sequence>